<sequence>MGARMVPAQDEKVLERRAGEPPPANPMGRQWLGNRAVSEINHPPSEVPPHGVAWVVTGRQQGEKHPTSYGHMRAVGHQDVADDSEDAADPRRLSSLRQTRQARNEQ</sequence>
<evidence type="ECO:0000313" key="3">
    <source>
        <dbReference type="Proteomes" id="UP001497482"/>
    </source>
</evidence>
<feature type="compositionally biased region" description="Polar residues" evidence="1">
    <location>
        <begin position="95"/>
        <end position="106"/>
    </location>
</feature>
<dbReference type="Proteomes" id="UP001497482">
    <property type="component" value="Chromosome 23"/>
</dbReference>
<feature type="region of interest" description="Disordered" evidence="1">
    <location>
        <begin position="1"/>
        <end position="30"/>
    </location>
</feature>
<dbReference type="EMBL" id="OZ035845">
    <property type="protein sequence ID" value="CAL1599635.1"/>
    <property type="molecule type" value="Genomic_DNA"/>
</dbReference>
<reference evidence="2 3" key="1">
    <citation type="submission" date="2024-04" db="EMBL/GenBank/DDBJ databases">
        <authorList>
            <person name="Waldvogel A.-M."/>
            <person name="Schoenle A."/>
        </authorList>
    </citation>
    <scope>NUCLEOTIDE SEQUENCE [LARGE SCALE GENOMIC DNA]</scope>
</reference>
<feature type="region of interest" description="Disordered" evidence="1">
    <location>
        <begin position="58"/>
        <end position="106"/>
    </location>
</feature>
<evidence type="ECO:0000256" key="1">
    <source>
        <dbReference type="SAM" id="MobiDB-lite"/>
    </source>
</evidence>
<feature type="compositionally biased region" description="Basic and acidic residues" evidence="1">
    <location>
        <begin position="9"/>
        <end position="19"/>
    </location>
</feature>
<dbReference type="AlphaFoldDB" id="A0AAV2LEM0"/>
<evidence type="ECO:0000313" key="2">
    <source>
        <dbReference type="EMBL" id="CAL1599635.1"/>
    </source>
</evidence>
<name>A0AAV2LEM0_KNICA</name>
<keyword evidence="3" id="KW-1185">Reference proteome</keyword>
<gene>
    <name evidence="2" type="ORF">KC01_LOCUS27876</name>
</gene>
<accession>A0AAV2LEM0</accession>
<organism evidence="2 3">
    <name type="scientific">Knipowitschia caucasica</name>
    <name type="common">Caucasian dwarf goby</name>
    <name type="synonym">Pomatoschistus caucasicus</name>
    <dbReference type="NCBI Taxonomy" id="637954"/>
    <lineage>
        <taxon>Eukaryota</taxon>
        <taxon>Metazoa</taxon>
        <taxon>Chordata</taxon>
        <taxon>Craniata</taxon>
        <taxon>Vertebrata</taxon>
        <taxon>Euteleostomi</taxon>
        <taxon>Actinopterygii</taxon>
        <taxon>Neopterygii</taxon>
        <taxon>Teleostei</taxon>
        <taxon>Neoteleostei</taxon>
        <taxon>Acanthomorphata</taxon>
        <taxon>Gobiaria</taxon>
        <taxon>Gobiiformes</taxon>
        <taxon>Gobioidei</taxon>
        <taxon>Gobiidae</taxon>
        <taxon>Gobiinae</taxon>
        <taxon>Knipowitschia</taxon>
    </lineage>
</organism>
<protein>
    <submittedName>
        <fullName evidence="2">Uncharacterized protein</fullName>
    </submittedName>
</protein>
<proteinExistence type="predicted"/>